<accession>A0A8J7DWA5</accession>
<organism evidence="8 9">
    <name type="scientific">Lusitaniella coriacea LEGE 07157</name>
    <dbReference type="NCBI Taxonomy" id="945747"/>
    <lineage>
        <taxon>Bacteria</taxon>
        <taxon>Bacillati</taxon>
        <taxon>Cyanobacteriota</taxon>
        <taxon>Cyanophyceae</taxon>
        <taxon>Spirulinales</taxon>
        <taxon>Lusitaniellaceae</taxon>
        <taxon>Lusitaniella</taxon>
    </lineage>
</organism>
<evidence type="ECO:0000313" key="9">
    <source>
        <dbReference type="Proteomes" id="UP000654482"/>
    </source>
</evidence>
<keyword evidence="5 7" id="KW-1133">Transmembrane helix</keyword>
<feature type="transmembrane region" description="Helical" evidence="7">
    <location>
        <begin position="82"/>
        <end position="99"/>
    </location>
</feature>
<keyword evidence="3" id="KW-1003">Cell membrane</keyword>
<dbReference type="PANTHER" id="PTHR33452:SF1">
    <property type="entry name" value="INNER MEMBRANE PROTEIN YPHA-RELATED"/>
    <property type="match status" value="1"/>
</dbReference>
<evidence type="ECO:0000256" key="7">
    <source>
        <dbReference type="SAM" id="Phobius"/>
    </source>
</evidence>
<dbReference type="InterPro" id="IPR051907">
    <property type="entry name" value="DoxX-like_oxidoreductase"/>
</dbReference>
<dbReference type="RefSeq" id="WP_194029057.1">
    <property type="nucleotide sequence ID" value="NZ_JADEWZ010000010.1"/>
</dbReference>
<dbReference type="EMBL" id="JADEWZ010000010">
    <property type="protein sequence ID" value="MBE9115968.1"/>
    <property type="molecule type" value="Genomic_DNA"/>
</dbReference>
<evidence type="ECO:0000256" key="6">
    <source>
        <dbReference type="ARBA" id="ARBA00023136"/>
    </source>
</evidence>
<evidence type="ECO:0000256" key="5">
    <source>
        <dbReference type="ARBA" id="ARBA00022989"/>
    </source>
</evidence>
<proteinExistence type="inferred from homology"/>
<evidence type="ECO:0000256" key="2">
    <source>
        <dbReference type="ARBA" id="ARBA00006679"/>
    </source>
</evidence>
<dbReference type="InterPro" id="IPR032808">
    <property type="entry name" value="DoxX"/>
</dbReference>
<dbReference type="PANTHER" id="PTHR33452">
    <property type="entry name" value="OXIDOREDUCTASE CATD-RELATED"/>
    <property type="match status" value="1"/>
</dbReference>
<comment type="similarity">
    <text evidence="2">Belongs to the DoxX family.</text>
</comment>
<dbReference type="Proteomes" id="UP000654482">
    <property type="component" value="Unassembled WGS sequence"/>
</dbReference>
<feature type="transmembrane region" description="Helical" evidence="7">
    <location>
        <begin position="105"/>
        <end position="126"/>
    </location>
</feature>
<comment type="subcellular location">
    <subcellularLocation>
        <location evidence="1">Cell membrane</location>
        <topology evidence="1">Multi-pass membrane protein</topology>
    </subcellularLocation>
</comment>
<evidence type="ECO:0000256" key="3">
    <source>
        <dbReference type="ARBA" id="ARBA00022475"/>
    </source>
</evidence>
<keyword evidence="4 7" id="KW-0812">Transmembrane</keyword>
<dbReference type="Pfam" id="PF07681">
    <property type="entry name" value="DoxX"/>
    <property type="match status" value="1"/>
</dbReference>
<comment type="caution">
    <text evidence="8">The sequence shown here is derived from an EMBL/GenBank/DDBJ whole genome shotgun (WGS) entry which is preliminary data.</text>
</comment>
<evidence type="ECO:0000313" key="8">
    <source>
        <dbReference type="EMBL" id="MBE9115968.1"/>
    </source>
</evidence>
<evidence type="ECO:0000256" key="4">
    <source>
        <dbReference type="ARBA" id="ARBA00022692"/>
    </source>
</evidence>
<reference evidence="8" key="1">
    <citation type="submission" date="2020-10" db="EMBL/GenBank/DDBJ databases">
        <authorList>
            <person name="Castelo-Branco R."/>
            <person name="Eusebio N."/>
            <person name="Adriana R."/>
            <person name="Vieira A."/>
            <person name="Brugerolle De Fraissinette N."/>
            <person name="Rezende De Castro R."/>
            <person name="Schneider M.P."/>
            <person name="Vasconcelos V."/>
            <person name="Leao P.N."/>
        </authorList>
    </citation>
    <scope>NUCLEOTIDE SEQUENCE</scope>
    <source>
        <strain evidence="8">LEGE 07157</strain>
    </source>
</reference>
<keyword evidence="9" id="KW-1185">Reference proteome</keyword>
<protein>
    <submittedName>
        <fullName evidence="8">DoxX family protein</fullName>
    </submittedName>
</protein>
<keyword evidence="6 7" id="KW-0472">Membrane</keyword>
<gene>
    <name evidence="8" type="ORF">IQ249_08690</name>
</gene>
<dbReference type="AlphaFoldDB" id="A0A8J7DWA5"/>
<feature type="transmembrane region" description="Helical" evidence="7">
    <location>
        <begin position="12"/>
        <end position="28"/>
    </location>
</feature>
<sequence length="142" mass="16066">MIDFKRYERYESLILRVFLGLTLIFWGYEKLVLPKLATTYVKDYQSFLFVDVKFFLTIAGIVQIILGAMMIVGFYSRISAALLALMAIITIIIPGMIIIRDVPHFAYAFATAGGAIALLIRGSGAYSMDAKRWRRQQLANSQ</sequence>
<name>A0A8J7DWA5_9CYAN</name>
<dbReference type="GO" id="GO:0005886">
    <property type="term" value="C:plasma membrane"/>
    <property type="evidence" value="ECO:0007669"/>
    <property type="project" value="UniProtKB-SubCell"/>
</dbReference>
<feature type="transmembrane region" description="Helical" evidence="7">
    <location>
        <begin position="54"/>
        <end position="75"/>
    </location>
</feature>
<evidence type="ECO:0000256" key="1">
    <source>
        <dbReference type="ARBA" id="ARBA00004651"/>
    </source>
</evidence>